<evidence type="ECO:0000313" key="2">
    <source>
        <dbReference type="EMBL" id="XIA20163.1"/>
    </source>
</evidence>
<dbReference type="PANTHER" id="PTHR10151:SF120">
    <property type="entry name" value="BIS(5'-ADENOSYL)-TRIPHOSPHATASE"/>
    <property type="match status" value="1"/>
</dbReference>
<dbReference type="GO" id="GO:0016787">
    <property type="term" value="F:hydrolase activity"/>
    <property type="evidence" value="ECO:0007669"/>
    <property type="project" value="UniProtKB-ARBA"/>
</dbReference>
<dbReference type="SUPFAM" id="SSF53649">
    <property type="entry name" value="Alkaline phosphatase-like"/>
    <property type="match status" value="1"/>
</dbReference>
<dbReference type="AlphaFoldDB" id="A0AB74UTX4"/>
<reference evidence="2" key="1">
    <citation type="submission" date="2024-10" db="EMBL/GenBank/DDBJ databases">
        <authorList>
            <person name="Lesea H.P."/>
            <person name="Kuehl J.V."/>
            <person name="Chandonia J.-M."/>
        </authorList>
    </citation>
    <scope>NUCLEOTIDE SEQUENCE</scope>
    <source>
        <strain evidence="2">FW102-FHT14D07</strain>
    </source>
</reference>
<dbReference type="EMBL" id="CP170721">
    <property type="protein sequence ID" value="XIA20163.1"/>
    <property type="molecule type" value="Genomic_DNA"/>
</dbReference>
<accession>A0AB74UTX4</accession>
<dbReference type="RefSeq" id="WP_395117994.1">
    <property type="nucleotide sequence ID" value="NZ_CP170721.1"/>
</dbReference>
<proteinExistence type="predicted"/>
<protein>
    <submittedName>
        <fullName evidence="2">Ectonucleotide pyrophosphatase/phosphodiesterase</fullName>
    </submittedName>
</protein>
<name>A0AB74UTX4_9GAMM</name>
<dbReference type="PANTHER" id="PTHR10151">
    <property type="entry name" value="ECTONUCLEOTIDE PYROPHOSPHATASE/PHOSPHODIESTERASE"/>
    <property type="match status" value="1"/>
</dbReference>
<feature type="chain" id="PRO_5044490013" evidence="1">
    <location>
        <begin position="23"/>
        <end position="427"/>
    </location>
</feature>
<dbReference type="InterPro" id="IPR002591">
    <property type="entry name" value="Phosphodiest/P_Trfase"/>
</dbReference>
<feature type="signal peptide" evidence="1">
    <location>
        <begin position="1"/>
        <end position="22"/>
    </location>
</feature>
<gene>
    <name evidence="2" type="ORF">ACFYG5_08575</name>
</gene>
<organism evidence="2">
    <name type="scientific">Rhodanobacter sp. FW102-FHT14D07</name>
    <dbReference type="NCBI Taxonomy" id="3351462"/>
    <lineage>
        <taxon>Bacteria</taxon>
        <taxon>Pseudomonadati</taxon>
        <taxon>Pseudomonadota</taxon>
        <taxon>Gammaproteobacteria</taxon>
        <taxon>Lysobacterales</taxon>
        <taxon>Rhodanobacteraceae</taxon>
        <taxon>Rhodanobacter</taxon>
    </lineage>
</organism>
<sequence>MNTVFRLLLCAAIAACAGCAHLSGTDRALVRAATSEPSPLLLISIDGYRHDYIDRGLSPNLEKLARHGVQAASMQPSFPSLTFPNHYTLVTGLRPDHHGVVDNTMFDPQLGKFSLGNRKAVSDGRWWDEATPIWVTADEHGMRTATMFWPGSEAAIHGRHPDYWHPFDGSVGADARVDQVLAWLDLPPALRPRFLTLYFDAVDHAGHEHGPDSPQVDAALRATDAALGRLLQGLKRRGLFQRINLIVLSDHGMATVPAGNTVLLDDLLPLDQVQLVSEGIVAGFNPRSDSAEDRARFAAIERKLERPQRHMRCWDKRRIPARFDYGSNPRVPQLICLANVHWRIASRAKLAAKKDPPSLGNHGYDNAEPAMQAIFIAHGPAFRVGAKIPAFPNVDVYPLMTHLLGLPAAANDGDYDAVKGMLVKGTR</sequence>
<dbReference type="Gene3D" id="3.40.720.10">
    <property type="entry name" value="Alkaline Phosphatase, subunit A"/>
    <property type="match status" value="1"/>
</dbReference>
<dbReference type="CDD" id="cd16018">
    <property type="entry name" value="Enpp"/>
    <property type="match status" value="1"/>
</dbReference>
<dbReference type="Pfam" id="PF01663">
    <property type="entry name" value="Phosphodiest"/>
    <property type="match status" value="1"/>
</dbReference>
<dbReference type="Gene3D" id="3.30.1360.180">
    <property type="match status" value="1"/>
</dbReference>
<keyword evidence="1" id="KW-0732">Signal</keyword>
<evidence type="ECO:0000256" key="1">
    <source>
        <dbReference type="SAM" id="SignalP"/>
    </source>
</evidence>
<dbReference type="InterPro" id="IPR017850">
    <property type="entry name" value="Alkaline_phosphatase_core_sf"/>
</dbReference>